<dbReference type="OrthoDB" id="429813at2759"/>
<dbReference type="Gene3D" id="3.40.50.12780">
    <property type="entry name" value="N-terminal domain of ligase-like"/>
    <property type="match status" value="1"/>
</dbReference>
<dbReference type="SUPFAM" id="SSF51735">
    <property type="entry name" value="NAD(P)-binding Rossmann-fold domains"/>
    <property type="match status" value="1"/>
</dbReference>
<organism evidence="5 6">
    <name type="scientific">Collybiopsis confluens</name>
    <dbReference type="NCBI Taxonomy" id="2823264"/>
    <lineage>
        <taxon>Eukaryota</taxon>
        <taxon>Fungi</taxon>
        <taxon>Dikarya</taxon>
        <taxon>Basidiomycota</taxon>
        <taxon>Agaricomycotina</taxon>
        <taxon>Agaricomycetes</taxon>
        <taxon>Agaricomycetidae</taxon>
        <taxon>Agaricales</taxon>
        <taxon>Marasmiineae</taxon>
        <taxon>Omphalotaceae</taxon>
        <taxon>Collybiopsis</taxon>
    </lineage>
</organism>
<evidence type="ECO:0000313" key="5">
    <source>
        <dbReference type="EMBL" id="KAF5392669.1"/>
    </source>
</evidence>
<dbReference type="InterPro" id="IPR051414">
    <property type="entry name" value="Adenylate-forming_Reductase"/>
</dbReference>
<dbReference type="InterPro" id="IPR013120">
    <property type="entry name" value="FAR_NAD-bd"/>
</dbReference>
<dbReference type="PROSITE" id="PS00455">
    <property type="entry name" value="AMP_BINDING"/>
    <property type="match status" value="1"/>
</dbReference>
<gene>
    <name evidence="5" type="ORF">D9757_000930</name>
</gene>
<dbReference type="Gene3D" id="3.40.50.720">
    <property type="entry name" value="NAD(P)-binding Rossmann-like Domain"/>
    <property type="match status" value="1"/>
</dbReference>
<dbReference type="EMBL" id="JAACJN010000004">
    <property type="protein sequence ID" value="KAF5392669.1"/>
    <property type="molecule type" value="Genomic_DNA"/>
</dbReference>
<dbReference type="AlphaFoldDB" id="A0A8H5HZW9"/>
<evidence type="ECO:0008006" key="7">
    <source>
        <dbReference type="Google" id="ProtNLM"/>
    </source>
</evidence>
<comment type="caution">
    <text evidence="5">The sequence shown here is derived from an EMBL/GenBank/DDBJ whole genome shotgun (WGS) entry which is preliminary data.</text>
</comment>
<feature type="domain" description="AMP-dependent synthetase/ligase" evidence="3">
    <location>
        <begin position="75"/>
        <end position="407"/>
    </location>
</feature>
<sequence>MNQITQSLKASGAGVKCFSMHFFLVPVGQKQCRLIGGQGYKRSIQLFSITQISAMNRPNLDDFTTLPQLLQFHLEHNADQTMYVYAQDENCGPLRKIKYLEFIRASHRAAHILRPRRVGQDRVVVAIDALLDSCTYTAVVAGLMQAGLIPLPISPRNTAAAVVNLLQKTNCHRLLVTNATLPEQLRNIKKELASSDHKVSFEEIPSLNELFPKLGCETLQDVFEPYPASKYPGSEDIATILHSSGSTGLPKPIPLSYDSLLKGWANSPIANQLGALNLRLGAHLLPTFHVMGFFAHLLYPIYQGLAVAIYPPLVTSPNALPLTPTPDNIIDHFQRTYTDSCIVIPTILQIWSQSGSTIEVLRSLKAVLIGGGPLPPATGDYLVSCGVKLRAVHGGTEFGCLAHWNWDVEGDGADWAWHRFPDTPNVRWMPQGDGTFELQCLNTDTYCVAVENLPDVKGYATSDLWIPHPTKPNLWSIIGRRDDVLIHSSGEKTVPGPFEEVVSRSPMVTGVVMFGRQRDQPGVLLELSAENQVDPTDKALAGTFRNKIWPLIEEANAIMPAFSRVYKEMILIASPSKPLPRAAKGTIMRQQAFNVYAKEIDEIYDSVQTHTDFIQPPSKWEISDVETWLKGQIEELCRNTVERTDDIFDRGFDSLCITILRLRIVAALRGSDHLAASRLILQNTLYNHPSIAKLAEFIVGLVDNPVENGTSDHVKAIMDMISRYSQGLDSAVVPCLDAPPSKTVVLLTGSTGNLGAQILALLLANHSIDTVYTLNRPSTRMSILQRHLERFQDKEFDCSLLSSEKLIHLEGNTSQPKLGLTDDVYEEIQRTLTVVIHNAWRLDFNLVLSSFEPHVRGTRNLIDLARSSRHASTLPFLFTSSIGAAQSWDSKSLGPYPEKVVLDPRYAVGFGYGESKYVSERILGQSGLRASSFRIGQITGSSPSGAWAMTDWVPSIIKTSLVLGVLPDAEGTVSWAPMDAIAQAIIDVALTKEEDALPLAINLVHPRPVHWTTVMEAIRASLISCKQLPPEALPLVPFHEWVVALDEDSSSSSSSSLSSNRRMKCLL</sequence>
<feature type="domain" description="Thioester reductase (TE)" evidence="4">
    <location>
        <begin position="747"/>
        <end position="985"/>
    </location>
</feature>
<dbReference type="Pfam" id="PF00501">
    <property type="entry name" value="AMP-binding"/>
    <property type="match status" value="1"/>
</dbReference>
<dbReference type="SUPFAM" id="SSF56801">
    <property type="entry name" value="Acetyl-CoA synthetase-like"/>
    <property type="match status" value="1"/>
</dbReference>
<evidence type="ECO:0000259" key="3">
    <source>
        <dbReference type="Pfam" id="PF00501"/>
    </source>
</evidence>
<keyword evidence="1" id="KW-0596">Phosphopantetheine</keyword>
<dbReference type="InterPro" id="IPR036291">
    <property type="entry name" value="NAD(P)-bd_dom_sf"/>
</dbReference>
<name>A0A8H5HZW9_9AGAR</name>
<dbReference type="Pfam" id="PF07993">
    <property type="entry name" value="NAD_binding_4"/>
    <property type="match status" value="1"/>
</dbReference>
<dbReference type="Proteomes" id="UP000518752">
    <property type="component" value="Unassembled WGS sequence"/>
</dbReference>
<dbReference type="Pfam" id="PF23562">
    <property type="entry name" value="AMP-binding_C_3"/>
    <property type="match status" value="1"/>
</dbReference>
<accession>A0A8H5HZW9</accession>
<reference evidence="5 6" key="1">
    <citation type="journal article" date="2020" name="ISME J.">
        <title>Uncovering the hidden diversity of litter-decomposition mechanisms in mushroom-forming fungi.</title>
        <authorList>
            <person name="Floudas D."/>
            <person name="Bentzer J."/>
            <person name="Ahren D."/>
            <person name="Johansson T."/>
            <person name="Persson P."/>
            <person name="Tunlid A."/>
        </authorList>
    </citation>
    <scope>NUCLEOTIDE SEQUENCE [LARGE SCALE GENOMIC DNA]</scope>
    <source>
        <strain evidence="5 6">CBS 406.79</strain>
    </source>
</reference>
<keyword evidence="6" id="KW-1185">Reference proteome</keyword>
<dbReference type="InterPro" id="IPR042099">
    <property type="entry name" value="ANL_N_sf"/>
</dbReference>
<proteinExistence type="predicted"/>
<evidence type="ECO:0000259" key="4">
    <source>
        <dbReference type="Pfam" id="PF07993"/>
    </source>
</evidence>
<evidence type="ECO:0000256" key="2">
    <source>
        <dbReference type="ARBA" id="ARBA00022553"/>
    </source>
</evidence>
<dbReference type="InterPro" id="IPR020845">
    <property type="entry name" value="AMP-binding_CS"/>
</dbReference>
<dbReference type="PANTHER" id="PTHR43439:SF2">
    <property type="entry name" value="ENZYME, PUTATIVE (JCVI)-RELATED"/>
    <property type="match status" value="1"/>
</dbReference>
<dbReference type="PANTHER" id="PTHR43439">
    <property type="entry name" value="PHENYLACETATE-COENZYME A LIGASE"/>
    <property type="match status" value="1"/>
</dbReference>
<keyword evidence="2" id="KW-0597">Phosphoprotein</keyword>
<evidence type="ECO:0000313" key="6">
    <source>
        <dbReference type="Proteomes" id="UP000518752"/>
    </source>
</evidence>
<evidence type="ECO:0000256" key="1">
    <source>
        <dbReference type="ARBA" id="ARBA00022450"/>
    </source>
</evidence>
<dbReference type="InterPro" id="IPR000873">
    <property type="entry name" value="AMP-dep_synth/lig_dom"/>
</dbReference>
<protein>
    <recommendedName>
        <fullName evidence="7">Acetyl-CoA synthetase-like protein</fullName>
    </recommendedName>
</protein>